<feature type="compositionally biased region" description="Low complexity" evidence="2">
    <location>
        <begin position="589"/>
        <end position="601"/>
    </location>
</feature>
<keyword evidence="1" id="KW-0597">Phosphoprotein</keyword>
<name>A0AA38REH6_9PEZI</name>
<evidence type="ECO:0000259" key="3">
    <source>
        <dbReference type="SMART" id="SM00233"/>
    </source>
</evidence>
<dbReference type="Pfam" id="PF20399">
    <property type="entry name" value="PH_20"/>
    <property type="match status" value="1"/>
</dbReference>
<dbReference type="Pfam" id="PF20400">
    <property type="entry name" value="BAR_4"/>
    <property type="match status" value="1"/>
</dbReference>
<feature type="region of interest" description="Disordered" evidence="2">
    <location>
        <begin position="64"/>
        <end position="186"/>
    </location>
</feature>
<proteinExistence type="predicted"/>
<dbReference type="SMART" id="SM00233">
    <property type="entry name" value="PH"/>
    <property type="match status" value="1"/>
</dbReference>
<feature type="compositionally biased region" description="Polar residues" evidence="2">
    <location>
        <begin position="117"/>
        <end position="135"/>
    </location>
</feature>
<dbReference type="Gene3D" id="2.30.29.30">
    <property type="entry name" value="Pleckstrin-homology domain (PH domain)/Phosphotyrosine-binding domain (PTB)"/>
    <property type="match status" value="1"/>
</dbReference>
<dbReference type="PANTHER" id="PTHR31941:SF16">
    <property type="entry name" value="PHOSPHATIDYLINOSITOL 4,5-BISPHOSPHATE-BINDING PROTEIN SLM1-RELATED"/>
    <property type="match status" value="1"/>
</dbReference>
<feature type="compositionally biased region" description="Polar residues" evidence="2">
    <location>
        <begin position="615"/>
        <end position="627"/>
    </location>
</feature>
<protein>
    <submittedName>
        <fullName evidence="4">PH domain-containing protein</fullName>
    </submittedName>
</protein>
<dbReference type="InterPro" id="IPR011993">
    <property type="entry name" value="PH-like_dom_sf"/>
</dbReference>
<dbReference type="InterPro" id="IPR043453">
    <property type="entry name" value="Slm1_PH"/>
</dbReference>
<dbReference type="SUPFAM" id="SSF50729">
    <property type="entry name" value="PH domain-like"/>
    <property type="match status" value="1"/>
</dbReference>
<gene>
    <name evidence="4" type="ORF">NKR23_g9958</name>
</gene>
<dbReference type="EMBL" id="JANBVO010000041">
    <property type="protein sequence ID" value="KAJ9134767.1"/>
    <property type="molecule type" value="Genomic_DNA"/>
</dbReference>
<feature type="region of interest" description="Disordered" evidence="2">
    <location>
        <begin position="849"/>
        <end position="876"/>
    </location>
</feature>
<comment type="caution">
    <text evidence="4">The sequence shown here is derived from an EMBL/GenBank/DDBJ whole genome shotgun (WGS) entry which is preliminary data.</text>
</comment>
<feature type="compositionally biased region" description="Polar residues" evidence="2">
    <location>
        <begin position="853"/>
        <end position="867"/>
    </location>
</feature>
<evidence type="ECO:0000256" key="1">
    <source>
        <dbReference type="ARBA" id="ARBA00022553"/>
    </source>
</evidence>
<evidence type="ECO:0000256" key="2">
    <source>
        <dbReference type="SAM" id="MobiDB-lite"/>
    </source>
</evidence>
<dbReference type="InterPro" id="IPR046869">
    <property type="entry name" value="SLM1/RGC1-like_PH"/>
</dbReference>
<organism evidence="4 5">
    <name type="scientific">Pleurostoma richardsiae</name>
    <dbReference type="NCBI Taxonomy" id="41990"/>
    <lineage>
        <taxon>Eukaryota</taxon>
        <taxon>Fungi</taxon>
        <taxon>Dikarya</taxon>
        <taxon>Ascomycota</taxon>
        <taxon>Pezizomycotina</taxon>
        <taxon>Sordariomycetes</taxon>
        <taxon>Sordariomycetidae</taxon>
        <taxon>Calosphaeriales</taxon>
        <taxon>Pleurostomataceae</taxon>
        <taxon>Pleurostoma</taxon>
    </lineage>
</organism>
<dbReference type="SUPFAM" id="SSF103657">
    <property type="entry name" value="BAR/IMD domain-like"/>
    <property type="match status" value="1"/>
</dbReference>
<dbReference type="Gene3D" id="1.20.1270.60">
    <property type="entry name" value="Arfaptin homology (AH) domain/BAR domain"/>
    <property type="match status" value="1"/>
</dbReference>
<feature type="compositionally biased region" description="Polar residues" evidence="2">
    <location>
        <begin position="64"/>
        <end position="77"/>
    </location>
</feature>
<dbReference type="AlphaFoldDB" id="A0AA38REH6"/>
<feature type="compositionally biased region" description="Basic and acidic residues" evidence="2">
    <location>
        <begin position="576"/>
        <end position="585"/>
    </location>
</feature>
<dbReference type="InterPro" id="IPR027267">
    <property type="entry name" value="AH/BAR_dom_sf"/>
</dbReference>
<dbReference type="CDD" id="cd13311">
    <property type="entry name" value="PH_Slm1"/>
    <property type="match status" value="1"/>
</dbReference>
<feature type="domain" description="PH" evidence="3">
    <location>
        <begin position="471"/>
        <end position="575"/>
    </location>
</feature>
<keyword evidence="5" id="KW-1185">Reference proteome</keyword>
<sequence length="930" mass="101116">MASAKDPILIPATSSHLNQATTPFADRAAAQYNNNSNSANSNTNVAGNYSTSIGTAALARTPSRASSYFPSAQQRHQLSADRDRIASASPVLSRPGRFTEEWDASQRGSSIIDGPAATTSNNMSIQRSNSVSGSILTGDVGSGQVPSRSNTLKKKASVRRTGSLRRSSSRRSMKAGSVRSLAVQSATDQDEMHNAFFCPVPTTGNPTEALANRFQAWRKILKDLIAYFREIQAHYEHRSKSLIKLSNALNNTQTPPGFLASGGLDDALQVLRNYNKQSILEANKAREIEEDVILALTGLRSDLQQKIKEIKNLSGDFKNSVEKEMEATARAVKNLQEVLGQTDLDASLTTGKQDPYLLRLAVDRQLERQIDEENYLHQAYLNLENSGRELESIVVGEIQKSYNAYAGILKREADVAYGAIEELRVGPIAMPKDHEWMSFVQRDDQFVDPNIPLRSAEYIHYPGRDHYACQEIRAGLLERKTKYLKSYTAGWYVLTPTHLHEFKSADKTQAPVMSLYLPEQKLGSHSAEGGSSNKFILKGRQTGAMHRGHTWVFRAESHDTMMAWYEDLKALTEKTSAQERSEFVRGHSRSFSRSSQRSYSSDGVVDEEDDEPFSAHNSAAAINQRPQQDVLPRRPSPGGRFPSDVQVNAQRGLQAPQSPSSVSSGFDNRDRDAIAATSALPGSGVGEHYQERDDNPQYGYGSTAHTPMNEAHSHAAVVSREAREDGVNPYTSQPIQQRMSSANYGNSPEVVVVNQADGTGSGVGDSRGLSSHDTTPAGVAAFGVAQRSGQTPDEQRNSYIGNGDWQNGEGNVSGFEGAAGAAPQTNRADASADFYRNAEAAGAQSPATAAAYSWSNPNTNGNSTSAPEQPGANAEPRAVPHQLAVAMQQRQADGLEVNSRPTEGILRNDSSVQTISNLHIPGEYPRTTGV</sequence>
<evidence type="ECO:0000313" key="5">
    <source>
        <dbReference type="Proteomes" id="UP001174694"/>
    </source>
</evidence>
<feature type="region of interest" description="Disordered" evidence="2">
    <location>
        <begin position="576"/>
        <end position="644"/>
    </location>
</feature>
<dbReference type="InterPro" id="IPR046868">
    <property type="entry name" value="BAR_4"/>
</dbReference>
<dbReference type="Proteomes" id="UP001174694">
    <property type="component" value="Unassembled WGS sequence"/>
</dbReference>
<dbReference type="InterPro" id="IPR001849">
    <property type="entry name" value="PH_domain"/>
</dbReference>
<evidence type="ECO:0000313" key="4">
    <source>
        <dbReference type="EMBL" id="KAJ9134767.1"/>
    </source>
</evidence>
<dbReference type="PANTHER" id="PTHR31941">
    <property type="entry name" value="CYTOSKELETAL SIGNALING PROTEIN SLM1"/>
    <property type="match status" value="1"/>
</dbReference>
<reference evidence="4" key="1">
    <citation type="submission" date="2022-07" db="EMBL/GenBank/DDBJ databases">
        <title>Fungi with potential for degradation of polypropylene.</title>
        <authorList>
            <person name="Gostincar C."/>
        </authorList>
    </citation>
    <scope>NUCLEOTIDE SEQUENCE</scope>
    <source>
        <strain evidence="4">EXF-13308</strain>
    </source>
</reference>
<feature type="region of interest" description="Disordered" evidence="2">
    <location>
        <begin position="677"/>
        <end position="701"/>
    </location>
</feature>
<accession>A0AA38REH6</accession>